<proteinExistence type="predicted"/>
<protein>
    <submittedName>
        <fullName evidence="1">Uncharacterized protein</fullName>
    </submittedName>
</protein>
<reference evidence="1" key="1">
    <citation type="submission" date="2022-10" db="EMBL/GenBank/DDBJ databases">
        <title>The complete genomes of actinobacterial strains from the NBC collection.</title>
        <authorList>
            <person name="Joergensen T.S."/>
            <person name="Alvarez Arevalo M."/>
            <person name="Sterndorff E.B."/>
            <person name="Faurdal D."/>
            <person name="Vuksanovic O."/>
            <person name="Mourched A.-S."/>
            <person name="Charusanti P."/>
            <person name="Shaw S."/>
            <person name="Blin K."/>
            <person name="Weber T."/>
        </authorList>
    </citation>
    <scope>NUCLEOTIDE SEQUENCE</scope>
    <source>
        <strain evidence="1">NBC_00003</strain>
    </source>
</reference>
<gene>
    <name evidence="1" type="ORF">OG549_00565</name>
</gene>
<sequence length="203" mass="23221">MGLCMELLIIDCTYIEAAPAELKTDLVETAAFGSDDDWEADRPEGWTWPDTENGPWYARYEFRNTLTSYKPHFWAGERWDKIRGFVRPELRTALDEFSAPLFWGEYNWESADPPFTPAVPGRENHWCPGAMRWLLPEDVAALHHFWTQVEPSLPSLRAPFEQHVAEPTGRINDFSSFTALVTEWGEVVTEAAARGWGIIGLKC</sequence>
<evidence type="ECO:0000313" key="1">
    <source>
        <dbReference type="EMBL" id="WTW59263.1"/>
    </source>
</evidence>
<dbReference type="EMBL" id="CP108318">
    <property type="protein sequence ID" value="WTW59263.1"/>
    <property type="molecule type" value="Genomic_DNA"/>
</dbReference>
<organism evidence="1">
    <name type="scientific">Streptomyces sp. NBC_00003</name>
    <dbReference type="NCBI Taxonomy" id="2903608"/>
    <lineage>
        <taxon>Bacteria</taxon>
        <taxon>Bacillati</taxon>
        <taxon>Actinomycetota</taxon>
        <taxon>Actinomycetes</taxon>
        <taxon>Kitasatosporales</taxon>
        <taxon>Streptomycetaceae</taxon>
        <taxon>Streptomyces</taxon>
    </lineage>
</organism>
<dbReference type="AlphaFoldDB" id="A0AAU2UWB6"/>
<name>A0AAU2UWB6_9ACTN</name>
<accession>A0AAU2UWB6</accession>